<dbReference type="RefSeq" id="WP_014992852.1">
    <property type="nucleotide sequence ID" value="NC_018691.1"/>
</dbReference>
<protein>
    <submittedName>
        <fullName evidence="1">Uncharacterized protein</fullName>
    </submittedName>
</protein>
<reference evidence="1 2" key="1">
    <citation type="journal article" date="2012" name="J. Bacteriol.">
        <title>Complete genome sequence of Alcanivorax dieselolei type strain B5.</title>
        <authorList>
            <person name="Lai Q."/>
            <person name="Li W."/>
            <person name="Shao Z."/>
        </authorList>
    </citation>
    <scope>NUCLEOTIDE SEQUENCE [LARGE SCALE GENOMIC DNA]</scope>
    <source>
        <strain evidence="2">DSM 16502 / CGMCC 1.3690 / B-5</strain>
    </source>
</reference>
<dbReference type="KEGG" id="adi:B5T_00486"/>
<organism evidence="1 2">
    <name type="scientific">Alcanivorax dieselolei (strain DSM 16502 / CGMCC 1.3690 / MCCC 1A00001 / B-5)</name>
    <name type="common">Alloalcanivorax dieselolei</name>
    <dbReference type="NCBI Taxonomy" id="930169"/>
    <lineage>
        <taxon>Bacteria</taxon>
        <taxon>Pseudomonadati</taxon>
        <taxon>Pseudomonadota</taxon>
        <taxon>Gammaproteobacteria</taxon>
        <taxon>Oceanospirillales</taxon>
        <taxon>Alcanivoracaceae</taxon>
        <taxon>Alloalcanivorax</taxon>
    </lineage>
</organism>
<evidence type="ECO:0000313" key="1">
    <source>
        <dbReference type="EMBL" id="AFT68771.1"/>
    </source>
</evidence>
<dbReference type="Proteomes" id="UP000006286">
    <property type="component" value="Chromosome"/>
</dbReference>
<gene>
    <name evidence="1" type="ordered locus">B5T_00486</name>
</gene>
<keyword evidence="2" id="KW-1185">Reference proteome</keyword>
<accession>K0CBD8</accession>
<dbReference type="STRING" id="930169.B5T_00486"/>
<dbReference type="AlphaFoldDB" id="K0CBD8"/>
<dbReference type="OrthoDB" id="6079148at2"/>
<dbReference type="eggNOG" id="ENOG50339QM">
    <property type="taxonomic scope" value="Bacteria"/>
</dbReference>
<proteinExistence type="predicted"/>
<dbReference type="EMBL" id="CP003466">
    <property type="protein sequence ID" value="AFT68771.1"/>
    <property type="molecule type" value="Genomic_DNA"/>
</dbReference>
<evidence type="ECO:0000313" key="2">
    <source>
        <dbReference type="Proteomes" id="UP000006286"/>
    </source>
</evidence>
<sequence>MNTRGRSVIALLALLLTAVSVAQPRILVREWDTRERLYRGEQGDLPLMLMLRVHEFSPGHRDIYSLNGAYRRGDSRTWVPVVGLHDTDGWVLYRFDNPAPGRELLDFAYEGSRFWDSIAYYRGLTGWSERFEVNHDGAGIWRDEEDTAPLRLYNPDLSVYRQYSFLHLADGDRQKELDLTAFDMPTAGNEVLDWREEEHGLVVLLSYRHPSRPYALGMCGAGDESGLVRLRLDTQWRLLDWRTLTLDSCLSNQISERTTTSDGDYRYRVQDSDGHWRTWLLDQETLDWQPVDDDDA</sequence>
<name>K0CBD8_ALCDB</name>
<dbReference type="PATRIC" id="fig|930169.3.peg.470"/>
<dbReference type="HOGENOM" id="CLU_938881_0_0_6"/>